<dbReference type="GO" id="GO:0030234">
    <property type="term" value="F:enzyme regulator activity"/>
    <property type="evidence" value="ECO:0007669"/>
    <property type="project" value="TreeGrafter"/>
</dbReference>
<evidence type="ECO:0000313" key="4">
    <source>
        <dbReference type="EMBL" id="QOL50767.1"/>
    </source>
</evidence>
<name>A0A7L9U7A8_9BURK</name>
<dbReference type="Proteomes" id="UP000593875">
    <property type="component" value="Chromosome"/>
</dbReference>
<organism evidence="4 5">
    <name type="scientific">Massilia litorea</name>
    <dbReference type="NCBI Taxonomy" id="2769491"/>
    <lineage>
        <taxon>Bacteria</taxon>
        <taxon>Pseudomonadati</taxon>
        <taxon>Pseudomonadota</taxon>
        <taxon>Betaproteobacteria</taxon>
        <taxon>Burkholderiales</taxon>
        <taxon>Oxalobacteraceae</taxon>
        <taxon>Telluria group</taxon>
        <taxon>Massilia</taxon>
    </lineage>
</organism>
<dbReference type="Gene3D" id="3.40.50.2300">
    <property type="match status" value="2"/>
</dbReference>
<feature type="compositionally biased region" description="Pro residues" evidence="2">
    <location>
        <begin position="52"/>
        <end position="62"/>
    </location>
</feature>
<reference evidence="4 5" key="1">
    <citation type="submission" date="2020-10" db="EMBL/GenBank/DDBJ databases">
        <title>Genome sequencing of Massilia sp. LPB0304.</title>
        <authorList>
            <person name="Kim J."/>
        </authorList>
    </citation>
    <scope>NUCLEOTIDE SEQUENCE [LARGE SCALE GENOMIC DNA]</scope>
    <source>
        <strain evidence="4 5">LPB0304</strain>
    </source>
</reference>
<keyword evidence="5" id="KW-1185">Reference proteome</keyword>
<sequence length="419" mass="43608">MLVKSLMKKGLLAAGAVGILAGCTTPMPPDLGCGVPGGLCAPVQPNTSAVPSEPPPAPPETPPSEMRTSPVELYPGTNNPQSGARPAAGTARIALLLPLGSPGLGQAAEAVRAGFLAGQERDGAGIEVTVVASGESPESTLQAYARAAEQNDIIVGPLARSSVAAIIGSNAVTRPTLVLNHPQTEGPLPPQVLVLGLSLEEEARQAADWAAQEHPAGRALVLSGKAAWQQRAAGAFAARWTRLGHNNARVELPINDGYVDANALSELRSRLAVDRPELVFAALDAGTLRQVRSSLGTSLPTYALSAANPGRSPGLAVPELDGVRLVDLPWTIQPDNAQVMLYPRPVDSDSLDMQRLYALGIDAFQVARTLVQQPGTGFELDGVTGRLSVRRNNGAWSLRRIEASAVYRDGIGYEAVAGK</sequence>
<dbReference type="EMBL" id="CP062941">
    <property type="protein sequence ID" value="QOL50767.1"/>
    <property type="molecule type" value="Genomic_DNA"/>
</dbReference>
<feature type="signal peptide" evidence="3">
    <location>
        <begin position="1"/>
        <end position="21"/>
    </location>
</feature>
<evidence type="ECO:0000313" key="5">
    <source>
        <dbReference type="Proteomes" id="UP000593875"/>
    </source>
</evidence>
<evidence type="ECO:0000256" key="1">
    <source>
        <dbReference type="ARBA" id="ARBA00023136"/>
    </source>
</evidence>
<evidence type="ECO:0000256" key="3">
    <source>
        <dbReference type="SAM" id="SignalP"/>
    </source>
</evidence>
<feature type="region of interest" description="Disordered" evidence="2">
    <location>
        <begin position="45"/>
        <end position="70"/>
    </location>
</feature>
<dbReference type="GO" id="GO:0031241">
    <property type="term" value="C:periplasmic side of cell outer membrane"/>
    <property type="evidence" value="ECO:0007669"/>
    <property type="project" value="TreeGrafter"/>
</dbReference>
<protein>
    <submittedName>
        <fullName evidence="4">Penicillin-binding protein activator</fullName>
    </submittedName>
</protein>
<dbReference type="PROSITE" id="PS51257">
    <property type="entry name" value="PROKAR_LIPOPROTEIN"/>
    <property type="match status" value="1"/>
</dbReference>
<evidence type="ECO:0000256" key="2">
    <source>
        <dbReference type="SAM" id="MobiDB-lite"/>
    </source>
</evidence>
<feature type="chain" id="PRO_5032901336" evidence="3">
    <location>
        <begin position="22"/>
        <end position="419"/>
    </location>
</feature>
<dbReference type="InterPro" id="IPR007443">
    <property type="entry name" value="LpoA"/>
</dbReference>
<keyword evidence="3" id="KW-0732">Signal</keyword>
<keyword evidence="1" id="KW-0472">Membrane</keyword>
<accession>A0A7L9U7A8</accession>
<dbReference type="SUPFAM" id="SSF53822">
    <property type="entry name" value="Periplasmic binding protein-like I"/>
    <property type="match status" value="1"/>
</dbReference>
<dbReference type="InterPro" id="IPR028082">
    <property type="entry name" value="Peripla_BP_I"/>
</dbReference>
<dbReference type="PANTHER" id="PTHR38038:SF1">
    <property type="entry name" value="PENICILLIN-BINDING PROTEIN ACTIVATOR LPOA"/>
    <property type="match status" value="1"/>
</dbReference>
<dbReference type="KEGG" id="mlir:LPB04_05635"/>
<dbReference type="AlphaFoldDB" id="A0A7L9U7A8"/>
<dbReference type="GO" id="GO:0009252">
    <property type="term" value="P:peptidoglycan biosynthetic process"/>
    <property type="evidence" value="ECO:0007669"/>
    <property type="project" value="TreeGrafter"/>
</dbReference>
<proteinExistence type="predicted"/>
<dbReference type="Pfam" id="PF04348">
    <property type="entry name" value="LppC"/>
    <property type="match status" value="1"/>
</dbReference>
<dbReference type="PANTHER" id="PTHR38038">
    <property type="entry name" value="PENICILLIN-BINDING PROTEIN ACTIVATOR LPOA"/>
    <property type="match status" value="1"/>
</dbReference>
<gene>
    <name evidence="4" type="ORF">LPB04_05635</name>
</gene>
<dbReference type="CDD" id="cd06339">
    <property type="entry name" value="PBP1_YraM_LppC_lipoprotein-like"/>
    <property type="match status" value="1"/>
</dbReference>